<keyword evidence="19" id="KW-1185">Reference proteome</keyword>
<dbReference type="AlphaFoldDB" id="A0ABD2XFN3"/>
<dbReference type="PANTHER" id="PTHR42643">
    <property type="entry name" value="IONOTROPIC RECEPTOR 20A-RELATED"/>
    <property type="match status" value="1"/>
</dbReference>
<dbReference type="InterPro" id="IPR052192">
    <property type="entry name" value="Insect_Ionotropic_Sensory_Rcpt"/>
</dbReference>
<keyword evidence="4" id="KW-1003">Cell membrane</keyword>
<dbReference type="InterPro" id="IPR001320">
    <property type="entry name" value="Iontro_rcpt_C"/>
</dbReference>
<feature type="domain" description="Ionotropic glutamate receptor L-glutamate and glycine-binding" evidence="16">
    <location>
        <begin position="255"/>
        <end position="348"/>
    </location>
</feature>
<dbReference type="EMBL" id="JBJJXI010000029">
    <property type="protein sequence ID" value="KAL3403662.1"/>
    <property type="molecule type" value="Genomic_DNA"/>
</dbReference>
<evidence type="ECO:0000259" key="16">
    <source>
        <dbReference type="Pfam" id="PF10613"/>
    </source>
</evidence>
<dbReference type="Gene3D" id="3.40.190.10">
    <property type="entry name" value="Periplasmic binding protein-like II"/>
    <property type="match status" value="2"/>
</dbReference>
<keyword evidence="8 13" id="KW-0472">Membrane</keyword>
<reference evidence="18 19" key="1">
    <citation type="journal article" date="2024" name="bioRxiv">
        <title>A reference genome for Trichogramma kaykai: A tiny desert-dwelling parasitoid wasp with competing sex-ratio distorters.</title>
        <authorList>
            <person name="Culotta J."/>
            <person name="Lindsey A.R."/>
        </authorList>
    </citation>
    <scope>NUCLEOTIDE SEQUENCE [LARGE SCALE GENOMIC DNA]</scope>
    <source>
        <strain evidence="18 19">KSX58</strain>
    </source>
</reference>
<evidence type="ECO:0000256" key="12">
    <source>
        <dbReference type="ARBA" id="ARBA00023303"/>
    </source>
</evidence>
<feature type="transmembrane region" description="Helical" evidence="13">
    <location>
        <begin position="362"/>
        <end position="385"/>
    </location>
</feature>
<dbReference type="Pfam" id="PF00060">
    <property type="entry name" value="Lig_chan"/>
    <property type="match status" value="1"/>
</dbReference>
<evidence type="ECO:0000313" key="19">
    <source>
        <dbReference type="Proteomes" id="UP001627154"/>
    </source>
</evidence>
<evidence type="ECO:0000256" key="14">
    <source>
        <dbReference type="SAM" id="SignalP"/>
    </source>
</evidence>
<evidence type="ECO:0000259" key="15">
    <source>
        <dbReference type="Pfam" id="PF00060"/>
    </source>
</evidence>
<name>A0ABD2XFN3_9HYME</name>
<proteinExistence type="inferred from homology"/>
<keyword evidence="14" id="KW-0732">Signal</keyword>
<organism evidence="18 19">
    <name type="scientific">Trichogramma kaykai</name>
    <dbReference type="NCBI Taxonomy" id="54128"/>
    <lineage>
        <taxon>Eukaryota</taxon>
        <taxon>Metazoa</taxon>
        <taxon>Ecdysozoa</taxon>
        <taxon>Arthropoda</taxon>
        <taxon>Hexapoda</taxon>
        <taxon>Insecta</taxon>
        <taxon>Pterygota</taxon>
        <taxon>Neoptera</taxon>
        <taxon>Endopterygota</taxon>
        <taxon>Hymenoptera</taxon>
        <taxon>Apocrita</taxon>
        <taxon>Proctotrupomorpha</taxon>
        <taxon>Chalcidoidea</taxon>
        <taxon>Trichogrammatidae</taxon>
        <taxon>Trichogramma</taxon>
    </lineage>
</organism>
<gene>
    <name evidence="18" type="ORF">TKK_003600</name>
</gene>
<evidence type="ECO:0000256" key="6">
    <source>
        <dbReference type="ARBA" id="ARBA00022989"/>
    </source>
</evidence>
<comment type="subcellular location">
    <subcellularLocation>
        <location evidence="1">Cell membrane</location>
        <topology evidence="1">Multi-pass membrane protein</topology>
    </subcellularLocation>
</comment>
<evidence type="ECO:0000256" key="11">
    <source>
        <dbReference type="ARBA" id="ARBA00023286"/>
    </source>
</evidence>
<feature type="transmembrane region" description="Helical" evidence="13">
    <location>
        <begin position="612"/>
        <end position="632"/>
    </location>
</feature>
<accession>A0ABD2XFN3</accession>
<evidence type="ECO:0000256" key="2">
    <source>
        <dbReference type="ARBA" id="ARBA00008685"/>
    </source>
</evidence>
<evidence type="ECO:0000256" key="9">
    <source>
        <dbReference type="ARBA" id="ARBA00023170"/>
    </source>
</evidence>
<feature type="signal peptide" evidence="14">
    <location>
        <begin position="1"/>
        <end position="22"/>
    </location>
</feature>
<feature type="domain" description="Ionotropic receptor 75a N-terminal" evidence="17">
    <location>
        <begin position="140"/>
        <end position="223"/>
    </location>
</feature>
<evidence type="ECO:0000313" key="18">
    <source>
        <dbReference type="EMBL" id="KAL3403662.1"/>
    </source>
</evidence>
<dbReference type="InterPro" id="IPR019594">
    <property type="entry name" value="Glu/Gly-bd"/>
</dbReference>
<dbReference type="GO" id="GO:0034220">
    <property type="term" value="P:monoatomic ion transmembrane transport"/>
    <property type="evidence" value="ECO:0007669"/>
    <property type="project" value="UniProtKB-KW"/>
</dbReference>
<evidence type="ECO:0000256" key="8">
    <source>
        <dbReference type="ARBA" id="ARBA00023136"/>
    </source>
</evidence>
<dbReference type="Proteomes" id="UP001627154">
    <property type="component" value="Unassembled WGS sequence"/>
</dbReference>
<evidence type="ECO:0000256" key="7">
    <source>
        <dbReference type="ARBA" id="ARBA00023065"/>
    </source>
</evidence>
<evidence type="ECO:0008006" key="20">
    <source>
        <dbReference type="Google" id="ProtNLM"/>
    </source>
</evidence>
<evidence type="ECO:0000256" key="4">
    <source>
        <dbReference type="ARBA" id="ARBA00022475"/>
    </source>
</evidence>
<dbReference type="InterPro" id="IPR057074">
    <property type="entry name" value="IR75A_N"/>
</dbReference>
<comment type="caution">
    <text evidence="18">The sequence shown here is derived from an EMBL/GenBank/DDBJ whole genome shotgun (WGS) entry which is preliminary data.</text>
</comment>
<feature type="domain" description="Ionotropic glutamate receptor C-terminal" evidence="15">
    <location>
        <begin position="366"/>
        <end position="469"/>
    </location>
</feature>
<feature type="transmembrane region" description="Helical" evidence="13">
    <location>
        <begin position="432"/>
        <end position="459"/>
    </location>
</feature>
<evidence type="ECO:0000256" key="3">
    <source>
        <dbReference type="ARBA" id="ARBA00022448"/>
    </source>
</evidence>
<keyword evidence="9" id="KW-0675">Receptor</keyword>
<keyword evidence="3" id="KW-0813">Transport</keyword>
<evidence type="ECO:0000256" key="13">
    <source>
        <dbReference type="SAM" id="Phobius"/>
    </source>
</evidence>
<sequence>MFKYWKTNYFLCFFLALTSVKAQLVHEAKIYHLIAEAVHNVFNNTCLIFMYTVENPMRNLGLHESQDLVSLPIYMGRLHVRTTAYAIKTFRQQIGESYYSLKRPLFILINDSDELREQYSTLIAPWIDMAYINWVIFFRSNTSIPDFFSNIHVPLDCVFLVVQKFEDSRTYVLTEVYSIDKGRELITNVFGTWEEESGLEITRLALYQRRSNLQGQLIRVTTVEVSANRCWARSPWWINAMNRYLFQDPPVSVAIENSDGTMTGIKGFFGTIIQILEENLNCTIVYSKSEAWGSKHPDGSWSGAIGMLVRKETDLVAAELLMSTDRLDSIAFTTPVFSTKCRTFIKRPQYAAVKWTAYSDPFYGGIWLCILIIMLLSSGFILISFKTSPSRFQFSSEELDVHFLDTFFHIFGDVCSQGSVEVDIDPIRMIHLVIHFTGVILVAAYSAALISFLAVKVFVMPFTTMLGLLEDGSYKFGVVKDSADYGFFQTTSDKVLQRMFSEILDDVEKLPNNYLEGLSKVCTEKDYAFMTTDNMFAILEHLMTCILEPLEPIMQTTLAMGVQKRSPFRGIINSNILMMGDSGVLQRVIATELAIQGSKGGENLSAVEIIDILPLMLLIIGGVFFATMIMLLEKLHHSQFAHQLKASLAQKLRQPNRLEFD</sequence>
<evidence type="ECO:0000256" key="10">
    <source>
        <dbReference type="ARBA" id="ARBA00023180"/>
    </source>
</evidence>
<dbReference type="Pfam" id="PF24576">
    <property type="entry name" value="IR75A_N"/>
    <property type="match status" value="1"/>
</dbReference>
<dbReference type="GO" id="GO:0005886">
    <property type="term" value="C:plasma membrane"/>
    <property type="evidence" value="ECO:0007669"/>
    <property type="project" value="UniProtKB-SubCell"/>
</dbReference>
<dbReference type="GO" id="GO:0050906">
    <property type="term" value="P:detection of stimulus involved in sensory perception"/>
    <property type="evidence" value="ECO:0007669"/>
    <property type="project" value="UniProtKB-ARBA"/>
</dbReference>
<dbReference type="SUPFAM" id="SSF53850">
    <property type="entry name" value="Periplasmic binding protein-like II"/>
    <property type="match status" value="1"/>
</dbReference>
<keyword evidence="10" id="KW-0325">Glycoprotein</keyword>
<evidence type="ECO:0000256" key="1">
    <source>
        <dbReference type="ARBA" id="ARBA00004651"/>
    </source>
</evidence>
<feature type="chain" id="PRO_5044891261" description="Ionotropic glutamate receptor L-glutamate and glycine-binding domain-containing protein" evidence="14">
    <location>
        <begin position="23"/>
        <end position="661"/>
    </location>
</feature>
<keyword evidence="11" id="KW-1071">Ligand-gated ion channel</keyword>
<keyword evidence="7" id="KW-0406">Ion transport</keyword>
<evidence type="ECO:0000259" key="17">
    <source>
        <dbReference type="Pfam" id="PF24576"/>
    </source>
</evidence>
<dbReference type="PANTHER" id="PTHR42643:SF30">
    <property type="entry name" value="IONOTROPIC RECEPTOR 40A-RELATED"/>
    <property type="match status" value="1"/>
</dbReference>
<keyword evidence="6 13" id="KW-1133">Transmembrane helix</keyword>
<keyword evidence="12" id="KW-0407">Ion channel</keyword>
<evidence type="ECO:0000256" key="5">
    <source>
        <dbReference type="ARBA" id="ARBA00022692"/>
    </source>
</evidence>
<dbReference type="Pfam" id="PF10613">
    <property type="entry name" value="Lig_chan-Glu_bd"/>
    <property type="match status" value="1"/>
</dbReference>
<comment type="similarity">
    <text evidence="2">Belongs to the glutamate-gated ion channel (TC 1.A.10.1) family.</text>
</comment>
<keyword evidence="5 13" id="KW-0812">Transmembrane</keyword>
<protein>
    <recommendedName>
        <fullName evidence="20">Ionotropic glutamate receptor L-glutamate and glycine-binding domain-containing protein</fullName>
    </recommendedName>
</protein>